<dbReference type="RefSeq" id="WP_189895788.1">
    <property type="nucleotide sequence ID" value="NZ_BNBC01000002.1"/>
</dbReference>
<dbReference type="InterPro" id="IPR036397">
    <property type="entry name" value="RNaseH_sf"/>
</dbReference>
<feature type="domain" description="Integrase catalytic" evidence="1">
    <location>
        <begin position="1"/>
        <end position="110"/>
    </location>
</feature>
<name>A0A918ZJQ7_9ACTN</name>
<proteinExistence type="predicted"/>
<dbReference type="InterPro" id="IPR012337">
    <property type="entry name" value="RNaseH-like_sf"/>
</dbReference>
<dbReference type="GO" id="GO:0003676">
    <property type="term" value="F:nucleic acid binding"/>
    <property type="evidence" value="ECO:0007669"/>
    <property type="project" value="InterPro"/>
</dbReference>
<organism evidence="2 3">
    <name type="scientific">Streptomyces spiralis</name>
    <dbReference type="NCBI Taxonomy" id="66376"/>
    <lineage>
        <taxon>Bacteria</taxon>
        <taxon>Bacillati</taxon>
        <taxon>Actinomycetota</taxon>
        <taxon>Actinomycetes</taxon>
        <taxon>Kitasatosporales</taxon>
        <taxon>Streptomycetaceae</taxon>
        <taxon>Streptomyces</taxon>
    </lineage>
</organism>
<dbReference type="Proteomes" id="UP000641386">
    <property type="component" value="Unassembled WGS sequence"/>
</dbReference>
<accession>A0A918ZJQ7</accession>
<dbReference type="Gene3D" id="3.30.420.10">
    <property type="entry name" value="Ribonuclease H-like superfamily/Ribonuclease H"/>
    <property type="match status" value="1"/>
</dbReference>
<gene>
    <name evidence="2" type="ORF">GCM10014715_05000</name>
</gene>
<dbReference type="EMBL" id="BNBC01000002">
    <property type="protein sequence ID" value="GHE55220.1"/>
    <property type="molecule type" value="Genomic_DNA"/>
</dbReference>
<reference evidence="2" key="2">
    <citation type="submission" date="2020-09" db="EMBL/GenBank/DDBJ databases">
        <authorList>
            <person name="Sun Q."/>
            <person name="Ohkuma M."/>
        </authorList>
    </citation>
    <scope>NUCLEOTIDE SEQUENCE</scope>
    <source>
        <strain evidence="2">JCM 3302</strain>
    </source>
</reference>
<reference evidence="2" key="1">
    <citation type="journal article" date="2014" name="Int. J. Syst. Evol. Microbiol.">
        <title>Complete genome sequence of Corynebacterium casei LMG S-19264T (=DSM 44701T), isolated from a smear-ripened cheese.</title>
        <authorList>
            <consortium name="US DOE Joint Genome Institute (JGI-PGF)"/>
            <person name="Walter F."/>
            <person name="Albersmeier A."/>
            <person name="Kalinowski J."/>
            <person name="Ruckert C."/>
        </authorList>
    </citation>
    <scope>NUCLEOTIDE SEQUENCE</scope>
    <source>
        <strain evidence="2">JCM 3302</strain>
    </source>
</reference>
<dbReference type="InterPro" id="IPR001584">
    <property type="entry name" value="Integrase_cat-core"/>
</dbReference>
<dbReference type="InterPro" id="IPR050900">
    <property type="entry name" value="Transposase_IS3/IS150/IS904"/>
</dbReference>
<protein>
    <recommendedName>
        <fullName evidence="1">Integrase catalytic domain-containing protein</fullName>
    </recommendedName>
</protein>
<dbReference type="PANTHER" id="PTHR46889:SF4">
    <property type="entry name" value="TRANSPOSASE INSO FOR INSERTION SEQUENCE ELEMENT IS911B-RELATED"/>
    <property type="match status" value="1"/>
</dbReference>
<dbReference type="GO" id="GO:0015074">
    <property type="term" value="P:DNA integration"/>
    <property type="evidence" value="ECO:0007669"/>
    <property type="project" value="InterPro"/>
</dbReference>
<dbReference type="PROSITE" id="PS50994">
    <property type="entry name" value="INTEGRASE"/>
    <property type="match status" value="1"/>
</dbReference>
<dbReference type="Pfam" id="PF13683">
    <property type="entry name" value="rve_3"/>
    <property type="match status" value="1"/>
</dbReference>
<dbReference type="AlphaFoldDB" id="A0A918ZJQ7"/>
<dbReference type="PANTHER" id="PTHR46889">
    <property type="entry name" value="TRANSPOSASE INSF FOR INSERTION SEQUENCE IS3B-RELATED"/>
    <property type="match status" value="1"/>
</dbReference>
<sequence>MAAATRGGDVRGVIIHTDRGSEYCSRRFKRACRRLGIVQSMGRVGSCFDNAVSEAFNSVLTVEYVHRHTFRTRTEARVKIATWITGFHNTRRLHSVCGLKSPIDYERDYRATPRRGTGRIDRLHAARGLTCWTFTRNALAGRQHTS</sequence>
<evidence type="ECO:0000313" key="3">
    <source>
        <dbReference type="Proteomes" id="UP000641386"/>
    </source>
</evidence>
<evidence type="ECO:0000313" key="2">
    <source>
        <dbReference type="EMBL" id="GHE55220.1"/>
    </source>
</evidence>
<keyword evidence="3" id="KW-1185">Reference proteome</keyword>
<dbReference type="SUPFAM" id="SSF53098">
    <property type="entry name" value="Ribonuclease H-like"/>
    <property type="match status" value="1"/>
</dbReference>
<comment type="caution">
    <text evidence="2">The sequence shown here is derived from an EMBL/GenBank/DDBJ whole genome shotgun (WGS) entry which is preliminary data.</text>
</comment>
<evidence type="ECO:0000259" key="1">
    <source>
        <dbReference type="PROSITE" id="PS50994"/>
    </source>
</evidence>